<reference evidence="2 3" key="1">
    <citation type="submission" date="2021-06" db="EMBL/GenBank/DDBJ databases">
        <authorList>
            <person name="Palmer J.M."/>
        </authorList>
    </citation>
    <scope>NUCLEOTIDE SEQUENCE [LARGE SCALE GENOMIC DNA]</scope>
    <source>
        <strain evidence="2 3">XC_2019</strain>
        <tissue evidence="2">Muscle</tissue>
    </source>
</reference>
<sequence length="144" mass="15708">MGQELPCNNYGVKWQLATQEGICLLAARFPLWRGHRSETFQEKSISQAPRNRWRPGLHCLLKQHKENGKHHANLEGPTARAEKGGTAFSDSSWSRCTALRPKGKVSLTDQGRTAGGLFSLPPAKTAAVDMPNVPAVVVDFCSAA</sequence>
<dbReference type="Proteomes" id="UP001434883">
    <property type="component" value="Unassembled WGS sequence"/>
</dbReference>
<evidence type="ECO:0000313" key="2">
    <source>
        <dbReference type="EMBL" id="MEQ2201734.1"/>
    </source>
</evidence>
<protein>
    <submittedName>
        <fullName evidence="2">Uncharacterized protein</fullName>
    </submittedName>
</protein>
<accession>A0ABV0R130</accession>
<evidence type="ECO:0000256" key="1">
    <source>
        <dbReference type="SAM" id="MobiDB-lite"/>
    </source>
</evidence>
<keyword evidence="3" id="KW-1185">Reference proteome</keyword>
<organism evidence="2 3">
    <name type="scientific">Xenoophorus captivus</name>
    <dbReference type="NCBI Taxonomy" id="1517983"/>
    <lineage>
        <taxon>Eukaryota</taxon>
        <taxon>Metazoa</taxon>
        <taxon>Chordata</taxon>
        <taxon>Craniata</taxon>
        <taxon>Vertebrata</taxon>
        <taxon>Euteleostomi</taxon>
        <taxon>Actinopterygii</taxon>
        <taxon>Neopterygii</taxon>
        <taxon>Teleostei</taxon>
        <taxon>Neoteleostei</taxon>
        <taxon>Acanthomorphata</taxon>
        <taxon>Ovalentaria</taxon>
        <taxon>Atherinomorphae</taxon>
        <taxon>Cyprinodontiformes</taxon>
        <taxon>Goodeidae</taxon>
        <taxon>Xenoophorus</taxon>
    </lineage>
</organism>
<feature type="region of interest" description="Disordered" evidence="1">
    <location>
        <begin position="67"/>
        <end position="87"/>
    </location>
</feature>
<proteinExistence type="predicted"/>
<dbReference type="EMBL" id="JAHRIN010028799">
    <property type="protein sequence ID" value="MEQ2201734.1"/>
    <property type="molecule type" value="Genomic_DNA"/>
</dbReference>
<evidence type="ECO:0000313" key="3">
    <source>
        <dbReference type="Proteomes" id="UP001434883"/>
    </source>
</evidence>
<gene>
    <name evidence="2" type="ORF">XENOCAPTIV_017249</name>
</gene>
<name>A0ABV0R130_9TELE</name>
<comment type="caution">
    <text evidence="2">The sequence shown here is derived from an EMBL/GenBank/DDBJ whole genome shotgun (WGS) entry which is preliminary data.</text>
</comment>